<reference evidence="4 5" key="1">
    <citation type="journal article" date="2016" name="Proc. Natl. Acad. Sci. U.S.A.">
        <title>Comparative genomics of biotechnologically important yeasts.</title>
        <authorList>
            <person name="Riley R."/>
            <person name="Haridas S."/>
            <person name="Wolfe K.H."/>
            <person name="Lopes M.R."/>
            <person name="Hittinger C.T."/>
            <person name="Goeker M."/>
            <person name="Salamov A.A."/>
            <person name="Wisecaver J.H."/>
            <person name="Long T.M."/>
            <person name="Calvey C.H."/>
            <person name="Aerts A.L."/>
            <person name="Barry K.W."/>
            <person name="Choi C."/>
            <person name="Clum A."/>
            <person name="Coughlan A.Y."/>
            <person name="Deshpande S."/>
            <person name="Douglass A.P."/>
            <person name="Hanson S.J."/>
            <person name="Klenk H.-P."/>
            <person name="LaButti K.M."/>
            <person name="Lapidus A."/>
            <person name="Lindquist E.A."/>
            <person name="Lipzen A.M."/>
            <person name="Meier-Kolthoff J.P."/>
            <person name="Ohm R.A."/>
            <person name="Otillar R.P."/>
            <person name="Pangilinan J.L."/>
            <person name="Peng Y."/>
            <person name="Rokas A."/>
            <person name="Rosa C.A."/>
            <person name="Scheuner C."/>
            <person name="Sibirny A.A."/>
            <person name="Slot J.C."/>
            <person name="Stielow J.B."/>
            <person name="Sun H."/>
            <person name="Kurtzman C.P."/>
            <person name="Blackwell M."/>
            <person name="Grigoriev I.V."/>
            <person name="Jeffries T.W."/>
        </authorList>
    </citation>
    <scope>NUCLEOTIDE SEQUENCE [LARGE SCALE GENOMIC DNA]</scope>
    <source>
        <strain evidence="4 5">DSM 6958</strain>
    </source>
</reference>
<dbReference type="AlphaFoldDB" id="A0A1E3PM49"/>
<dbReference type="Proteomes" id="UP000095009">
    <property type="component" value="Unassembled WGS sequence"/>
</dbReference>
<feature type="compositionally biased region" description="Basic and acidic residues" evidence="3">
    <location>
        <begin position="820"/>
        <end position="849"/>
    </location>
</feature>
<dbReference type="PANTHER" id="PTHR12634:SF8">
    <property type="entry name" value="FIERY MOUNTAIN, ISOFORM D"/>
    <property type="match status" value="1"/>
</dbReference>
<feature type="compositionally biased region" description="Acidic residues" evidence="3">
    <location>
        <begin position="964"/>
        <end position="973"/>
    </location>
</feature>
<feature type="compositionally biased region" description="Acidic residues" evidence="3">
    <location>
        <begin position="906"/>
        <end position="917"/>
    </location>
</feature>
<dbReference type="STRING" id="857566.A0A1E3PM49"/>
<feature type="compositionally biased region" description="Polar residues" evidence="3">
    <location>
        <begin position="109"/>
        <end position="119"/>
    </location>
</feature>
<keyword evidence="2" id="KW-0131">Cell cycle</keyword>
<feature type="compositionally biased region" description="Acidic residues" evidence="3">
    <location>
        <begin position="797"/>
        <end position="819"/>
    </location>
</feature>
<proteinExistence type="inferred from homology"/>
<feature type="compositionally biased region" description="Basic and acidic residues" evidence="3">
    <location>
        <begin position="869"/>
        <end position="885"/>
    </location>
</feature>
<feature type="region of interest" description="Disordered" evidence="3">
    <location>
        <begin position="72"/>
        <end position="150"/>
    </location>
</feature>
<feature type="compositionally biased region" description="Polar residues" evidence="3">
    <location>
        <begin position="926"/>
        <end position="941"/>
    </location>
</feature>
<feature type="region of interest" description="Disordered" evidence="3">
    <location>
        <begin position="790"/>
        <end position="997"/>
    </location>
</feature>
<sequence length="1045" mass="117021">MSFWRMSNGFSASSSVDKILDRDSFTLYDLLADPEVVQELLVSNSKLIEYLREPETLDQLVDLIIANVTVNSNSAPSTDSVKPTETITETDKSTEEVSNASDSEDSQHSTRPMEQTSLETLDEEDCDDDKQAHDSTLGLPINHSESNEDNKELSTHYASIACEILSADVYSLTNSFMLCSDLLARLWGILDTSPLPMTSATFFTKINEHLLDEKTDDMLNFIKSQDKFIQRFMNHIDNPPLMDFLLKVISTDKADNETGIIELLHTQKLIPSLISFLSPQVASSIQSAAGDFLKAFVTISANSNTDNTTIGPNTLSRELVSEPVVKDLVSLMLHGGTGLATGVGIVIEIIRKNNSDYDYVPVLYTTLDSHPPTSRDPIYLGTLVKVFSQAIPEFQQMLDRKIVTADGHTNMLKTPFGEIEPLGFERFKICELVAELLHCSNMGLLNDEKGEAIVRERDQIRESQRRRLSVDSSYNDEGEFVIEKSEETGNDSDNGSNISSPTSLISAVEVESRISRLNIDDETISSSVATLKSIPSTLVKSDDEDEEGDTTIPSLDNDAIDAYDSSLKTLITTNEEIMTPGNILKLSLYNSETLLTILTMFFRFPWNNFLHNVVFDIVQQVLNGPIDDDFIVDQGEENQLHNMENKTNAVNFNKFLAVDLFGRGQLTRKIVDGQKRCDDYEAETGTRMGYMGHLTLISEEVVKFSALIGEEIIANYDSGVNQHAHANNNSDTASSSDIDQIFEIVRKSVQDPNWIHYVTEILVRTREMYNALLGGGTERDGEIVYHTNPNAIILGNGDDDEEEEVEEEENDEREGEEESDINKEHDNHYKNSMEEASEDRKNRSQHIDLADNGDEYDQLSSSDEEGFAGDEKQQSDLEGGRHEQFARYMSEQIGMGVGRVDRFGSSDEDEDEEDEDWANQKGHHQPISNFNHHNSKSNRNSGGDPELFEDLKDDENEVLRNDDVEYDNDDVDGDFGVPFGAGLTRSSSKQDTEWDDEETRRIVGIAMYLQDHENETSHSGTTTLDSHNKLNKSPRGGLDEEVHED</sequence>
<dbReference type="GO" id="GO:0019903">
    <property type="term" value="F:protein phosphatase binding"/>
    <property type="evidence" value="ECO:0007669"/>
    <property type="project" value="InterPro"/>
</dbReference>
<feature type="compositionally biased region" description="Acidic residues" evidence="3">
    <location>
        <begin position="851"/>
        <end position="868"/>
    </location>
</feature>
<name>A0A1E3PM49_9ASCO</name>
<evidence type="ECO:0000256" key="1">
    <source>
        <dbReference type="ARBA" id="ARBA00006180"/>
    </source>
</evidence>
<keyword evidence="5" id="KW-1185">Reference proteome</keyword>
<evidence type="ECO:0000256" key="3">
    <source>
        <dbReference type="SAM" id="MobiDB-lite"/>
    </source>
</evidence>
<feature type="compositionally biased region" description="Low complexity" evidence="3">
    <location>
        <begin position="491"/>
        <end position="500"/>
    </location>
</feature>
<dbReference type="EMBL" id="KV454409">
    <property type="protein sequence ID" value="ODQ66012.1"/>
    <property type="molecule type" value="Genomic_DNA"/>
</dbReference>
<accession>A0A1E3PM49</accession>
<feature type="compositionally biased region" description="Acidic residues" evidence="3">
    <location>
        <begin position="946"/>
        <end position="956"/>
    </location>
</feature>
<comment type="similarity">
    <text evidence="1">Belongs to the SAPS family.</text>
</comment>
<evidence type="ECO:0000313" key="4">
    <source>
        <dbReference type="EMBL" id="ODQ66012.1"/>
    </source>
</evidence>
<feature type="compositionally biased region" description="Polar residues" evidence="3">
    <location>
        <begin position="72"/>
        <end position="87"/>
    </location>
</feature>
<dbReference type="GO" id="GO:0005634">
    <property type="term" value="C:nucleus"/>
    <property type="evidence" value="ECO:0007669"/>
    <property type="project" value="TreeGrafter"/>
</dbReference>
<protein>
    <submittedName>
        <fullName evidence="4">SAPS-domain-containing protein</fullName>
    </submittedName>
</protein>
<evidence type="ECO:0000313" key="5">
    <source>
        <dbReference type="Proteomes" id="UP000095009"/>
    </source>
</evidence>
<gene>
    <name evidence="4" type="ORF">NADFUDRAFT_46562</name>
</gene>
<dbReference type="PANTHER" id="PTHR12634">
    <property type="entry name" value="SIT4 YEAST -ASSOCIATING PROTEIN-RELATED"/>
    <property type="match status" value="1"/>
</dbReference>
<dbReference type="Pfam" id="PF04499">
    <property type="entry name" value="SAPS"/>
    <property type="match status" value="1"/>
</dbReference>
<feature type="region of interest" description="Disordered" evidence="3">
    <location>
        <begin position="1009"/>
        <end position="1045"/>
    </location>
</feature>
<dbReference type="OrthoDB" id="295029at2759"/>
<dbReference type="InterPro" id="IPR007587">
    <property type="entry name" value="SAPS"/>
</dbReference>
<organism evidence="4 5">
    <name type="scientific">Nadsonia fulvescens var. elongata DSM 6958</name>
    <dbReference type="NCBI Taxonomy" id="857566"/>
    <lineage>
        <taxon>Eukaryota</taxon>
        <taxon>Fungi</taxon>
        <taxon>Dikarya</taxon>
        <taxon>Ascomycota</taxon>
        <taxon>Saccharomycotina</taxon>
        <taxon>Dipodascomycetes</taxon>
        <taxon>Dipodascales</taxon>
        <taxon>Dipodascales incertae sedis</taxon>
        <taxon>Nadsonia</taxon>
    </lineage>
</organism>
<evidence type="ECO:0000256" key="2">
    <source>
        <dbReference type="ARBA" id="ARBA00023306"/>
    </source>
</evidence>
<dbReference type="GO" id="GO:0005829">
    <property type="term" value="C:cytosol"/>
    <property type="evidence" value="ECO:0007669"/>
    <property type="project" value="TreeGrafter"/>
</dbReference>
<feature type="region of interest" description="Disordered" evidence="3">
    <location>
        <begin position="477"/>
        <end position="502"/>
    </location>
</feature>
<dbReference type="GO" id="GO:0019888">
    <property type="term" value="F:protein phosphatase regulator activity"/>
    <property type="evidence" value="ECO:0007669"/>
    <property type="project" value="TreeGrafter"/>
</dbReference>